<evidence type="ECO:0000256" key="4">
    <source>
        <dbReference type="PIRNR" id="PIRNR003352"/>
    </source>
</evidence>
<reference evidence="8 9" key="1">
    <citation type="submission" date="2024-02" db="UniProtKB">
        <authorList>
            <consortium name="WormBaseParasite"/>
        </authorList>
    </citation>
    <scope>IDENTIFICATION</scope>
</reference>
<keyword evidence="3 4" id="KW-0539">Nucleus</keyword>
<dbReference type="GO" id="GO:0005730">
    <property type="term" value="C:nucleolus"/>
    <property type="evidence" value="ECO:0007669"/>
    <property type="project" value="UniProtKB-UniRule"/>
</dbReference>
<feature type="domain" description="Ribosomal eL28/Mak16" evidence="6">
    <location>
        <begin position="7"/>
        <end position="118"/>
    </location>
</feature>
<feature type="region of interest" description="Disordered" evidence="5">
    <location>
        <begin position="220"/>
        <end position="350"/>
    </location>
</feature>
<dbReference type="AlphaFoldDB" id="A0AAF3FDD3"/>
<dbReference type="Gene3D" id="3.30.390.110">
    <property type="match status" value="1"/>
</dbReference>
<dbReference type="WBParaSite" id="MBELARI_LOCUS488">
    <property type="protein sequence ID" value="MBELARI_LOCUS488"/>
    <property type="gene ID" value="MBELARI_LOCUS488"/>
</dbReference>
<dbReference type="InterPro" id="IPR029004">
    <property type="entry name" value="Ribosomal_eL28/Mak16"/>
</dbReference>
<sequence>MQADDITWNILNKGHCSYKTKVKVKTFCRNEYNLTGICNRASCPLANSQYATVREENGVCYLYCKVVERSHYPRRLWEKTKLSRNMATAIKQISDQLIHWSEFVRQKCKARLVRIHQYLIRMRKMKLKGRQQKIIPIQTKIERREKRREEKALIAAKLDTAIEKELLQRLKQGTYGDIYNFRQEAFEQMLEEGERELEMEHELEEDDEQTGQTQFVADFESSDEEGDIENAEEHWTPPDTDSEEGEWEGPEEDSDDDNDEEMDIGEENEMDQAEFSGDGSDGEEIDETPVKKIASKPAAKDASKGKQKKRVSFDLPPKKKSTKKAQRSRIEIEYEQEPTVQKQKIRHHDF</sequence>
<evidence type="ECO:0000256" key="2">
    <source>
        <dbReference type="ARBA" id="ARBA00005514"/>
    </source>
</evidence>
<organism evidence="7 9">
    <name type="scientific">Mesorhabditis belari</name>
    <dbReference type="NCBI Taxonomy" id="2138241"/>
    <lineage>
        <taxon>Eukaryota</taxon>
        <taxon>Metazoa</taxon>
        <taxon>Ecdysozoa</taxon>
        <taxon>Nematoda</taxon>
        <taxon>Chromadorea</taxon>
        <taxon>Rhabditida</taxon>
        <taxon>Rhabditina</taxon>
        <taxon>Rhabditomorpha</taxon>
        <taxon>Rhabditoidea</taxon>
        <taxon>Rhabditidae</taxon>
        <taxon>Mesorhabditinae</taxon>
        <taxon>Mesorhabditis</taxon>
    </lineage>
</organism>
<feature type="compositionally biased region" description="Acidic residues" evidence="5">
    <location>
        <begin position="220"/>
        <end position="230"/>
    </location>
</feature>
<dbReference type="PANTHER" id="PTHR23405:SF4">
    <property type="entry name" value="PROTEIN MAK16 HOMOLOG"/>
    <property type="match status" value="1"/>
</dbReference>
<feature type="compositionally biased region" description="Basic residues" evidence="5">
    <location>
        <begin position="318"/>
        <end position="327"/>
    </location>
</feature>
<evidence type="ECO:0000256" key="5">
    <source>
        <dbReference type="SAM" id="MobiDB-lite"/>
    </source>
</evidence>
<dbReference type="InterPro" id="IPR006958">
    <property type="entry name" value="Mak16"/>
</dbReference>
<evidence type="ECO:0000313" key="8">
    <source>
        <dbReference type="WBParaSite" id="MBELARI_LOCUS11755"/>
    </source>
</evidence>
<evidence type="ECO:0000313" key="9">
    <source>
        <dbReference type="WBParaSite" id="MBELARI_LOCUS488"/>
    </source>
</evidence>
<name>A0AAF3FDD3_9BILA</name>
<evidence type="ECO:0000256" key="1">
    <source>
        <dbReference type="ARBA" id="ARBA00004123"/>
    </source>
</evidence>
<dbReference type="GO" id="GO:0030687">
    <property type="term" value="C:preribosome, large subunit precursor"/>
    <property type="evidence" value="ECO:0007669"/>
    <property type="project" value="TreeGrafter"/>
</dbReference>
<dbReference type="Pfam" id="PF04874">
    <property type="entry name" value="Mak16"/>
    <property type="match status" value="1"/>
</dbReference>
<dbReference type="WBParaSite" id="MBELARI_LOCUS11755">
    <property type="protein sequence ID" value="MBELARI_LOCUS11755"/>
    <property type="gene ID" value="MBELARI_LOCUS11755"/>
</dbReference>
<evidence type="ECO:0000256" key="3">
    <source>
        <dbReference type="ARBA" id="ARBA00023242"/>
    </source>
</evidence>
<comment type="subcellular location">
    <subcellularLocation>
        <location evidence="1">Nucleus</location>
    </subcellularLocation>
</comment>
<dbReference type="GO" id="GO:0000470">
    <property type="term" value="P:maturation of LSU-rRNA"/>
    <property type="evidence" value="ECO:0007669"/>
    <property type="project" value="TreeGrafter"/>
</dbReference>
<protein>
    <recommendedName>
        <fullName evidence="4">Protein MAK16 homolog</fullName>
    </recommendedName>
</protein>
<accession>A0AAF3FDD3</accession>
<feature type="compositionally biased region" description="Acidic residues" evidence="5">
    <location>
        <begin position="193"/>
        <end position="209"/>
    </location>
</feature>
<dbReference type="GO" id="GO:0000460">
    <property type="term" value="P:maturation of 5.8S rRNA"/>
    <property type="evidence" value="ECO:0007669"/>
    <property type="project" value="TreeGrafter"/>
</dbReference>
<dbReference type="PIRSF" id="PIRSF003352">
    <property type="entry name" value="MAK16"/>
    <property type="match status" value="1"/>
</dbReference>
<evidence type="ECO:0000313" key="7">
    <source>
        <dbReference type="Proteomes" id="UP000887575"/>
    </source>
</evidence>
<dbReference type="FunFam" id="3.30.390.110:FF:000001">
    <property type="entry name" value="Protein MAK16 homolog"/>
    <property type="match status" value="1"/>
</dbReference>
<evidence type="ECO:0000259" key="6">
    <source>
        <dbReference type="Pfam" id="PF01778"/>
    </source>
</evidence>
<dbReference type="PANTHER" id="PTHR23405">
    <property type="entry name" value="MAINTENANCE OF KILLER 16 MAK16 PROTEIN-RELATED"/>
    <property type="match status" value="1"/>
</dbReference>
<dbReference type="Proteomes" id="UP000887575">
    <property type="component" value="Unassembled WGS sequence"/>
</dbReference>
<feature type="region of interest" description="Disordered" evidence="5">
    <location>
        <begin position="193"/>
        <end position="212"/>
    </location>
</feature>
<keyword evidence="7" id="KW-1185">Reference proteome</keyword>
<proteinExistence type="inferred from homology"/>
<dbReference type="Pfam" id="PF01778">
    <property type="entry name" value="Ribosomal_L28e"/>
    <property type="match status" value="1"/>
</dbReference>
<comment type="similarity">
    <text evidence="2 4">Belongs to the MAK16 family.</text>
</comment>
<feature type="compositionally biased region" description="Acidic residues" evidence="5">
    <location>
        <begin position="240"/>
        <end position="272"/>
    </location>
</feature>